<keyword evidence="4 12" id="KW-0963">Cytoplasm</keyword>
<keyword evidence="7 12" id="KW-0411">Iron-sulfur</keyword>
<comment type="similarity">
    <text evidence="2 12">Belongs to the WhiB family.</text>
</comment>
<evidence type="ECO:0000256" key="10">
    <source>
        <dbReference type="ARBA" id="ARBA00023157"/>
    </source>
</evidence>
<evidence type="ECO:0000256" key="2">
    <source>
        <dbReference type="ARBA" id="ARBA00006597"/>
    </source>
</evidence>
<dbReference type="Pfam" id="PF02467">
    <property type="entry name" value="Whib"/>
    <property type="match status" value="1"/>
</dbReference>
<evidence type="ECO:0000256" key="5">
    <source>
        <dbReference type="ARBA" id="ARBA00022723"/>
    </source>
</evidence>
<dbReference type="InterPro" id="IPR003482">
    <property type="entry name" value="Whib"/>
</dbReference>
<evidence type="ECO:0000256" key="7">
    <source>
        <dbReference type="ARBA" id="ARBA00023014"/>
    </source>
</evidence>
<keyword evidence="6 12" id="KW-0408">Iron</keyword>
<evidence type="ECO:0000256" key="3">
    <source>
        <dbReference type="ARBA" id="ARBA00022485"/>
    </source>
</evidence>
<comment type="PTM">
    <text evidence="12">The Fe-S cluster can be nitrosylated by nitric oxide (NO).</text>
</comment>
<gene>
    <name evidence="12" type="primary">whiB</name>
    <name evidence="15" type="ORF">GCM10009838_18860</name>
</gene>
<dbReference type="HAMAP" id="MF_01479">
    <property type="entry name" value="WhiB"/>
    <property type="match status" value="1"/>
</dbReference>
<comment type="function">
    <text evidence="12">Acts as a transcriptional regulator. Probably redox-responsive. The apo- but not holo-form probably binds DNA.</text>
</comment>
<dbReference type="InterPro" id="IPR034768">
    <property type="entry name" value="4FE4S_WBL"/>
</dbReference>
<feature type="domain" description="4Fe-4S Wbl-type" evidence="14">
    <location>
        <begin position="22"/>
        <end position="86"/>
    </location>
</feature>
<keyword evidence="10 12" id="KW-1015">Disulfide bond</keyword>
<dbReference type="PANTHER" id="PTHR38839:SF5">
    <property type="entry name" value="TRANSCRIPTIONAL REGULATOR WHID"/>
    <property type="match status" value="1"/>
</dbReference>
<dbReference type="PROSITE" id="PS51674">
    <property type="entry name" value="4FE4S_WBL"/>
    <property type="match status" value="1"/>
</dbReference>
<feature type="binding site" evidence="12">
    <location>
        <position position="56"/>
    </location>
    <ligand>
        <name>[4Fe-4S] cluster</name>
        <dbReference type="ChEBI" id="CHEBI:49883"/>
    </ligand>
</feature>
<keyword evidence="11 12" id="KW-0804">Transcription</keyword>
<evidence type="ECO:0000256" key="12">
    <source>
        <dbReference type="HAMAP-Rule" id="MF_01479"/>
    </source>
</evidence>
<evidence type="ECO:0000256" key="13">
    <source>
        <dbReference type="SAM" id="MobiDB-lite"/>
    </source>
</evidence>
<feature type="region of interest" description="Disordered" evidence="13">
    <location>
        <begin position="105"/>
        <end position="162"/>
    </location>
</feature>
<keyword evidence="16" id="KW-1185">Reference proteome</keyword>
<sequence>MADVSRLPGPNADFWDWQLRGSCRGTDSDLFFHPEGERGQARTSREEAAKEVCLHCPVCKPCREHALRVHEPYGVWGGMTEEEREEYYVREKAAARAAKLAALAGAKNGKPARKPAGKPPMKVQAKASGAPATAPSNGMTMTRPANAASAAGARAKAAKAKP</sequence>
<name>A0ABN2R250_9ACTN</name>
<evidence type="ECO:0000256" key="9">
    <source>
        <dbReference type="ARBA" id="ARBA00023125"/>
    </source>
</evidence>
<feature type="compositionally biased region" description="Low complexity" evidence="13">
    <location>
        <begin position="145"/>
        <end position="155"/>
    </location>
</feature>
<organism evidence="15 16">
    <name type="scientific">Catenulispora subtropica</name>
    <dbReference type="NCBI Taxonomy" id="450798"/>
    <lineage>
        <taxon>Bacteria</taxon>
        <taxon>Bacillati</taxon>
        <taxon>Actinomycetota</taxon>
        <taxon>Actinomycetes</taxon>
        <taxon>Catenulisporales</taxon>
        <taxon>Catenulisporaceae</taxon>
        <taxon>Catenulispora</taxon>
    </lineage>
</organism>
<evidence type="ECO:0000256" key="6">
    <source>
        <dbReference type="ARBA" id="ARBA00023004"/>
    </source>
</evidence>
<protein>
    <recommendedName>
        <fullName evidence="12">Transcriptional regulator WhiB</fullName>
    </recommendedName>
</protein>
<keyword evidence="3 12" id="KW-0004">4Fe-4S</keyword>
<keyword evidence="9 12" id="KW-0238">DNA-binding</keyword>
<evidence type="ECO:0000256" key="8">
    <source>
        <dbReference type="ARBA" id="ARBA00023015"/>
    </source>
</evidence>
<proteinExistence type="inferred from homology"/>
<dbReference type="Proteomes" id="UP001499854">
    <property type="component" value="Unassembled WGS sequence"/>
</dbReference>
<evidence type="ECO:0000256" key="4">
    <source>
        <dbReference type="ARBA" id="ARBA00022490"/>
    </source>
</evidence>
<comment type="PTM">
    <text evidence="12">Upon Fe-S cluster removal intramolecular disulfide bonds are formed.</text>
</comment>
<dbReference type="EMBL" id="BAAAQM010000008">
    <property type="protein sequence ID" value="GAA1962229.1"/>
    <property type="molecule type" value="Genomic_DNA"/>
</dbReference>
<evidence type="ECO:0000259" key="14">
    <source>
        <dbReference type="PROSITE" id="PS51674"/>
    </source>
</evidence>
<evidence type="ECO:0000256" key="11">
    <source>
        <dbReference type="ARBA" id="ARBA00023163"/>
    </source>
</evidence>
<evidence type="ECO:0000313" key="16">
    <source>
        <dbReference type="Proteomes" id="UP001499854"/>
    </source>
</evidence>
<evidence type="ECO:0000313" key="15">
    <source>
        <dbReference type="EMBL" id="GAA1962229.1"/>
    </source>
</evidence>
<comment type="caution">
    <text evidence="15">The sequence shown here is derived from an EMBL/GenBank/DDBJ whole genome shotgun (WGS) entry which is preliminary data.</text>
</comment>
<feature type="binding site" evidence="12">
    <location>
        <position position="53"/>
    </location>
    <ligand>
        <name>[4Fe-4S] cluster</name>
        <dbReference type="ChEBI" id="CHEBI:49883"/>
    </ligand>
</feature>
<comment type="subcellular location">
    <subcellularLocation>
        <location evidence="1 12">Cytoplasm</location>
    </subcellularLocation>
</comment>
<dbReference type="PANTHER" id="PTHR38839">
    <property type="entry name" value="TRANSCRIPTIONAL REGULATOR WHID-RELATED"/>
    <property type="match status" value="1"/>
</dbReference>
<keyword evidence="8 12" id="KW-0805">Transcription regulation</keyword>
<evidence type="ECO:0000256" key="1">
    <source>
        <dbReference type="ARBA" id="ARBA00004496"/>
    </source>
</evidence>
<feature type="binding site" evidence="12">
    <location>
        <position position="62"/>
    </location>
    <ligand>
        <name>[4Fe-4S] cluster</name>
        <dbReference type="ChEBI" id="CHEBI:49883"/>
    </ligand>
</feature>
<comment type="cofactor">
    <cofactor evidence="12">
        <name>[4Fe-4S] cluster</name>
        <dbReference type="ChEBI" id="CHEBI:49883"/>
    </cofactor>
    <text evidence="12">Binds 1 [4Fe-4S] cluster per subunit. Following nitrosylation of the [4Fe-4S] cluster binds 1 [4Fe-8(NO)] cluster per subunit.</text>
</comment>
<accession>A0ABN2R250</accession>
<reference evidence="15 16" key="1">
    <citation type="journal article" date="2019" name="Int. J. Syst. Evol. Microbiol.">
        <title>The Global Catalogue of Microorganisms (GCM) 10K type strain sequencing project: providing services to taxonomists for standard genome sequencing and annotation.</title>
        <authorList>
            <consortium name="The Broad Institute Genomics Platform"/>
            <consortium name="The Broad Institute Genome Sequencing Center for Infectious Disease"/>
            <person name="Wu L."/>
            <person name="Ma J."/>
        </authorList>
    </citation>
    <scope>NUCLEOTIDE SEQUENCE [LARGE SCALE GENOMIC DNA]</scope>
    <source>
        <strain evidence="15 16">JCM 16013</strain>
    </source>
</reference>
<keyword evidence="5 12" id="KW-0479">Metal-binding</keyword>
<feature type="binding site" evidence="12">
    <location>
        <position position="23"/>
    </location>
    <ligand>
        <name>[4Fe-4S] cluster</name>
        <dbReference type="ChEBI" id="CHEBI:49883"/>
    </ligand>
</feature>